<reference evidence="2 3" key="1">
    <citation type="submission" date="2018-10" db="EMBL/GenBank/DDBJ databases">
        <authorList>
            <person name="Ekblom R."/>
            <person name="Jareborg N."/>
        </authorList>
    </citation>
    <scope>NUCLEOTIDE SEQUENCE [LARGE SCALE GENOMIC DNA]</scope>
    <source>
        <tissue evidence="2">Muscle</tissue>
    </source>
</reference>
<evidence type="ECO:0000313" key="2">
    <source>
        <dbReference type="EMBL" id="VCW66789.1"/>
    </source>
</evidence>
<feature type="compositionally biased region" description="Low complexity" evidence="1">
    <location>
        <begin position="1"/>
        <end position="18"/>
    </location>
</feature>
<name>A0A9X9PUD3_GULGU</name>
<accession>A0A9X9PUD3</accession>
<feature type="region of interest" description="Disordered" evidence="1">
    <location>
        <begin position="80"/>
        <end position="179"/>
    </location>
</feature>
<protein>
    <submittedName>
        <fullName evidence="2">Uncharacterized protein</fullName>
    </submittedName>
</protein>
<dbReference type="EMBL" id="CYRY02002119">
    <property type="protein sequence ID" value="VCW66789.1"/>
    <property type="molecule type" value="Genomic_DNA"/>
</dbReference>
<proteinExistence type="predicted"/>
<dbReference type="AlphaFoldDB" id="A0A9X9PUD3"/>
<gene>
    <name evidence="2" type="ORF">BN2614_LOCUS1</name>
</gene>
<evidence type="ECO:0000256" key="1">
    <source>
        <dbReference type="SAM" id="MobiDB-lite"/>
    </source>
</evidence>
<organism evidence="2 3">
    <name type="scientific">Gulo gulo</name>
    <name type="common">Wolverine</name>
    <name type="synonym">Gluton</name>
    <dbReference type="NCBI Taxonomy" id="48420"/>
    <lineage>
        <taxon>Eukaryota</taxon>
        <taxon>Metazoa</taxon>
        <taxon>Chordata</taxon>
        <taxon>Craniata</taxon>
        <taxon>Vertebrata</taxon>
        <taxon>Euteleostomi</taxon>
        <taxon>Mammalia</taxon>
        <taxon>Eutheria</taxon>
        <taxon>Laurasiatheria</taxon>
        <taxon>Carnivora</taxon>
        <taxon>Caniformia</taxon>
        <taxon>Musteloidea</taxon>
        <taxon>Mustelidae</taxon>
        <taxon>Guloninae</taxon>
        <taxon>Gulo</taxon>
    </lineage>
</organism>
<dbReference type="Proteomes" id="UP000269945">
    <property type="component" value="Unassembled WGS sequence"/>
</dbReference>
<sequence length="179" mass="18998">MCSSRPTRRSASSTWTRTTEGHPSRPHSGLTAWPILCGVPSLGAKSPELRWKVPETRGSPLETWSWRWHPMCLAARGPSLVALPEKPPPPPAGDANPTALRTADAWNEGAPDSRTSALGPTALSSSSTPPVRRQTAGPEAAWALAGRHPTGRTHQEAAGLTGRPRPSQRQLPSQGSTSS</sequence>
<keyword evidence="3" id="KW-1185">Reference proteome</keyword>
<evidence type="ECO:0000313" key="3">
    <source>
        <dbReference type="Proteomes" id="UP000269945"/>
    </source>
</evidence>
<feature type="region of interest" description="Disordered" evidence="1">
    <location>
        <begin position="1"/>
        <end position="32"/>
    </location>
</feature>
<comment type="caution">
    <text evidence="2">The sequence shown here is derived from an EMBL/GenBank/DDBJ whole genome shotgun (WGS) entry which is preliminary data.</text>
</comment>
<feature type="compositionally biased region" description="Polar residues" evidence="1">
    <location>
        <begin position="113"/>
        <end position="129"/>
    </location>
</feature>
<feature type="compositionally biased region" description="Polar residues" evidence="1">
    <location>
        <begin position="167"/>
        <end position="179"/>
    </location>
</feature>